<dbReference type="InterPro" id="IPR012347">
    <property type="entry name" value="Ferritin-like"/>
</dbReference>
<dbReference type="OMA" id="TFAVKLM"/>
<dbReference type="AlphaFoldDB" id="A0A7C2VB98"/>
<feature type="transmembrane region" description="Helical" evidence="5">
    <location>
        <begin position="205"/>
        <end position="228"/>
    </location>
</feature>
<dbReference type="SUPFAM" id="SSF47240">
    <property type="entry name" value="Ferritin-like"/>
    <property type="match status" value="1"/>
</dbReference>
<dbReference type="GO" id="GO:0046872">
    <property type="term" value="F:metal ion binding"/>
    <property type="evidence" value="ECO:0007669"/>
    <property type="project" value="InterPro"/>
</dbReference>
<organism evidence="7">
    <name type="scientific">Fervidicoccus fontis</name>
    <dbReference type="NCBI Taxonomy" id="683846"/>
    <lineage>
        <taxon>Archaea</taxon>
        <taxon>Thermoproteota</taxon>
        <taxon>Thermoprotei</taxon>
        <taxon>Fervidicoccales</taxon>
        <taxon>Fervidicoccaceae</taxon>
        <taxon>Fervidicoccus</taxon>
    </lineage>
</organism>
<dbReference type="InterPro" id="IPR008217">
    <property type="entry name" value="Ccc1_fam"/>
</dbReference>
<gene>
    <name evidence="7" type="ORF">ENO39_04860</name>
</gene>
<dbReference type="GeneID" id="12450026"/>
<dbReference type="InterPro" id="IPR009078">
    <property type="entry name" value="Ferritin-like_SF"/>
</dbReference>
<feature type="transmembrane region" description="Helical" evidence="5">
    <location>
        <begin position="170"/>
        <end position="193"/>
    </location>
</feature>
<keyword evidence="2 5" id="KW-0812">Transmembrane</keyword>
<dbReference type="GO" id="GO:0012505">
    <property type="term" value="C:endomembrane system"/>
    <property type="evidence" value="ECO:0007669"/>
    <property type="project" value="UniProtKB-SubCell"/>
</dbReference>
<feature type="transmembrane region" description="Helical" evidence="5">
    <location>
        <begin position="137"/>
        <end position="158"/>
    </location>
</feature>
<dbReference type="InterPro" id="IPR039376">
    <property type="entry name" value="Ferritin_CCC1_N"/>
</dbReference>
<evidence type="ECO:0000313" key="7">
    <source>
        <dbReference type="EMBL" id="HEW64366.1"/>
    </source>
</evidence>
<keyword evidence="4 5" id="KW-0472">Membrane</keyword>
<sequence length="296" mass="33331">MANEILEKAREFCEQEYEDSMLYAYIASKEKDENRRKILEAIAKDEEGHYKFWKKLYGKDCKTESINSKMLFFLFLRKLFGITFTLKYLENKEKKAIESYKKMLSELKGEDAQVLMKIIQDEEIHEKTEIQSLDEKVVRYMSFIILGLADAIVEINGVHAGFLGVTESTIVTGIAGMVVGVSAAISMASAAYLQAKHEAGKSPRTSALMTGLAYISAVSVLALPYFLIRKMLTAFLVSISIAILMIASFTYYGSTLQEKDFKREFIESTLLMLGTAFVTYFFGDLLGTAFGIRGIL</sequence>
<dbReference type="EMBL" id="DSFH01000060">
    <property type="protein sequence ID" value="HEW64366.1"/>
    <property type="molecule type" value="Genomic_DNA"/>
</dbReference>
<proteinExistence type="predicted"/>
<dbReference type="Pfam" id="PF02915">
    <property type="entry name" value="Rubrerythrin"/>
    <property type="match status" value="1"/>
</dbReference>
<dbReference type="Gene3D" id="1.20.1260.10">
    <property type="match status" value="1"/>
</dbReference>
<evidence type="ECO:0000256" key="1">
    <source>
        <dbReference type="ARBA" id="ARBA00004127"/>
    </source>
</evidence>
<dbReference type="Pfam" id="PF01988">
    <property type="entry name" value="VIT1"/>
    <property type="match status" value="1"/>
</dbReference>
<dbReference type="GO" id="GO:0005384">
    <property type="term" value="F:manganese ion transmembrane transporter activity"/>
    <property type="evidence" value="ECO:0007669"/>
    <property type="project" value="InterPro"/>
</dbReference>
<feature type="transmembrane region" description="Helical" evidence="5">
    <location>
        <begin position="234"/>
        <end position="253"/>
    </location>
</feature>
<dbReference type="Proteomes" id="UP000886076">
    <property type="component" value="Unassembled WGS sequence"/>
</dbReference>
<feature type="transmembrane region" description="Helical" evidence="5">
    <location>
        <begin position="265"/>
        <end position="283"/>
    </location>
</feature>
<keyword evidence="3 5" id="KW-1133">Transmembrane helix</keyword>
<protein>
    <submittedName>
        <fullName evidence="7">Rubrerythrin family protein</fullName>
    </submittedName>
</protein>
<feature type="domain" description="Rubrerythrin diiron-binding" evidence="6">
    <location>
        <begin position="5"/>
        <end position="127"/>
    </location>
</feature>
<comment type="caution">
    <text evidence="7">The sequence shown here is derived from an EMBL/GenBank/DDBJ whole genome shotgun (WGS) entry which is preliminary data.</text>
</comment>
<evidence type="ECO:0000256" key="4">
    <source>
        <dbReference type="ARBA" id="ARBA00023136"/>
    </source>
</evidence>
<comment type="subcellular location">
    <subcellularLocation>
        <location evidence="1">Endomembrane system</location>
        <topology evidence="1">Multi-pass membrane protein</topology>
    </subcellularLocation>
</comment>
<accession>A0A7C2VB98</accession>
<dbReference type="CDD" id="cd01044">
    <property type="entry name" value="Ferritin_CCC1_N"/>
    <property type="match status" value="1"/>
</dbReference>
<reference evidence="7" key="1">
    <citation type="journal article" date="2020" name="mSystems">
        <title>Genome- and Community-Level Interaction Insights into Carbon Utilization and Element Cycling Functions of Hydrothermarchaeota in Hydrothermal Sediment.</title>
        <authorList>
            <person name="Zhou Z."/>
            <person name="Liu Y."/>
            <person name="Xu W."/>
            <person name="Pan J."/>
            <person name="Luo Z.H."/>
            <person name="Li M."/>
        </authorList>
    </citation>
    <scope>NUCLEOTIDE SEQUENCE [LARGE SCALE GENOMIC DNA]</scope>
    <source>
        <strain evidence="7">SpSt-1261</strain>
    </source>
</reference>
<dbReference type="InterPro" id="IPR003251">
    <property type="entry name" value="Rr_diiron-bd_dom"/>
</dbReference>
<evidence type="ECO:0000256" key="2">
    <source>
        <dbReference type="ARBA" id="ARBA00022692"/>
    </source>
</evidence>
<name>A0A7C2VB98_9CREN</name>
<evidence type="ECO:0000256" key="5">
    <source>
        <dbReference type="SAM" id="Phobius"/>
    </source>
</evidence>
<dbReference type="GO" id="GO:0030026">
    <property type="term" value="P:intracellular manganese ion homeostasis"/>
    <property type="evidence" value="ECO:0007669"/>
    <property type="project" value="InterPro"/>
</dbReference>
<evidence type="ECO:0000256" key="3">
    <source>
        <dbReference type="ARBA" id="ARBA00022989"/>
    </source>
</evidence>
<evidence type="ECO:0000259" key="6">
    <source>
        <dbReference type="Pfam" id="PF02915"/>
    </source>
</evidence>
<dbReference type="RefSeq" id="WP_014558076.1">
    <property type="nucleotide sequence ID" value="NZ_DSFH01000060.1"/>
</dbReference>
<dbReference type="GO" id="GO:0016491">
    <property type="term" value="F:oxidoreductase activity"/>
    <property type="evidence" value="ECO:0007669"/>
    <property type="project" value="InterPro"/>
</dbReference>